<keyword evidence="5 10" id="KW-0963">Cytoplasm</keyword>
<dbReference type="GO" id="GO:0005975">
    <property type="term" value="P:carbohydrate metabolic process"/>
    <property type="evidence" value="ECO:0007669"/>
    <property type="project" value="UniProtKB-UniRule"/>
</dbReference>
<evidence type="ECO:0000256" key="10">
    <source>
        <dbReference type="HAMAP-Rule" id="MF_00164"/>
    </source>
</evidence>
<dbReference type="AlphaFoldDB" id="A0A540UY00"/>
<gene>
    <name evidence="10 13" type="primary">glmS</name>
    <name evidence="13" type="ORF">FH692_03170</name>
</gene>
<dbReference type="InterPro" id="IPR046348">
    <property type="entry name" value="SIS_dom_sf"/>
</dbReference>
<dbReference type="SUPFAM" id="SSF56235">
    <property type="entry name" value="N-terminal nucleophile aminohydrolases (Ntn hydrolases)"/>
    <property type="match status" value="1"/>
</dbReference>
<keyword evidence="9" id="KW-0315">Glutamine amidotransferase</keyword>
<dbReference type="EMBL" id="VIEK01000003">
    <property type="protein sequence ID" value="TQE89379.1"/>
    <property type="molecule type" value="Genomic_DNA"/>
</dbReference>
<evidence type="ECO:0000256" key="4">
    <source>
        <dbReference type="ARBA" id="ARBA00016090"/>
    </source>
</evidence>
<dbReference type="CDD" id="cd05009">
    <property type="entry name" value="SIS_GlmS_GlmD_2"/>
    <property type="match status" value="1"/>
</dbReference>
<feature type="active site" description="For Fru-6P isomerization activity" evidence="10">
    <location>
        <position position="598"/>
    </location>
</feature>
<dbReference type="FunFam" id="3.60.20.10:FF:000006">
    <property type="entry name" value="Glutamine--fructose-6-phosphate aminotransferase [isomerizing]"/>
    <property type="match status" value="1"/>
</dbReference>
<dbReference type="InterPro" id="IPR005855">
    <property type="entry name" value="GFAT"/>
</dbReference>
<comment type="function">
    <text evidence="10">Catalyzes the first step in hexosamine metabolism, converting fructose-6P into glucosamine-6P using glutamine as a nitrogen source.</text>
</comment>
<dbReference type="PANTHER" id="PTHR10937:SF0">
    <property type="entry name" value="GLUTAMINE--FRUCTOSE-6-PHOSPHATE TRANSAMINASE (ISOMERIZING)"/>
    <property type="match status" value="1"/>
</dbReference>
<dbReference type="Pfam" id="PF01380">
    <property type="entry name" value="SIS"/>
    <property type="match status" value="2"/>
</dbReference>
<feature type="initiator methionine" description="Removed" evidence="10">
    <location>
        <position position="1"/>
    </location>
</feature>
<dbReference type="Proteomes" id="UP000315224">
    <property type="component" value="Unassembled WGS sequence"/>
</dbReference>
<dbReference type="CDD" id="cd00714">
    <property type="entry name" value="GFAT"/>
    <property type="match status" value="1"/>
</dbReference>
<evidence type="ECO:0000313" key="13">
    <source>
        <dbReference type="EMBL" id="TQE89379.1"/>
    </source>
</evidence>
<name>A0A540UY00_STRSU</name>
<dbReference type="EC" id="2.6.1.16" evidence="3 10"/>
<dbReference type="Gene3D" id="3.60.20.10">
    <property type="entry name" value="Glutamine Phosphoribosylpyrophosphate, subunit 1, domain 1"/>
    <property type="match status" value="1"/>
</dbReference>
<evidence type="ECO:0000256" key="8">
    <source>
        <dbReference type="ARBA" id="ARBA00022737"/>
    </source>
</evidence>
<dbReference type="GO" id="GO:0097367">
    <property type="term" value="F:carbohydrate derivative binding"/>
    <property type="evidence" value="ECO:0007669"/>
    <property type="project" value="InterPro"/>
</dbReference>
<dbReference type="GO" id="GO:0006002">
    <property type="term" value="P:fructose 6-phosphate metabolic process"/>
    <property type="evidence" value="ECO:0007669"/>
    <property type="project" value="TreeGrafter"/>
</dbReference>
<dbReference type="NCBIfam" id="NF001484">
    <property type="entry name" value="PRK00331.1"/>
    <property type="match status" value="1"/>
</dbReference>
<dbReference type="GO" id="GO:0006487">
    <property type="term" value="P:protein N-linked glycosylation"/>
    <property type="evidence" value="ECO:0007669"/>
    <property type="project" value="TreeGrafter"/>
</dbReference>
<reference evidence="13 14" key="1">
    <citation type="submission" date="2019-06" db="EMBL/GenBank/DDBJ databases">
        <title>Comprehensive assessment of Oxford Nanopore MinION sequencing for bacterial characterization and routine diagnosis.</title>
        <authorList>
            <person name="Tan S."/>
            <person name="Dvorak C.M.T."/>
            <person name="Gebhart C."/>
            <person name="Estrada A."/>
            <person name="Marthaler D.G."/>
            <person name="Murtaugh M.P."/>
        </authorList>
    </citation>
    <scope>NUCLEOTIDE SEQUENCE [LARGE SCALE GENOMIC DNA]</scope>
    <source>
        <strain evidence="13 14">2017UMN1435.21</strain>
    </source>
</reference>
<dbReference type="Gene3D" id="3.40.50.10490">
    <property type="entry name" value="Glucose-6-phosphate isomerase like protein, domain 1"/>
    <property type="match status" value="2"/>
</dbReference>
<dbReference type="PROSITE" id="PS51278">
    <property type="entry name" value="GATASE_TYPE_2"/>
    <property type="match status" value="1"/>
</dbReference>
<dbReference type="InterPro" id="IPR001347">
    <property type="entry name" value="SIS_dom"/>
</dbReference>
<dbReference type="NCBIfam" id="TIGR01135">
    <property type="entry name" value="glmS"/>
    <property type="match status" value="1"/>
</dbReference>
<keyword evidence="6 10" id="KW-0032">Aminotransferase</keyword>
<protein>
    <recommendedName>
        <fullName evidence="4 10">Glutamine--fructose-6-phosphate aminotransferase [isomerizing]</fullName>
        <ecNumber evidence="3 10">2.6.1.16</ecNumber>
    </recommendedName>
    <alternativeName>
        <fullName evidence="10">D-fructose-6-phosphate amidotransferase</fullName>
    </alternativeName>
    <alternativeName>
        <fullName evidence="10">GFAT</fullName>
    </alternativeName>
    <alternativeName>
        <fullName evidence="10">Glucosamine-6-phosphate synthase</fullName>
    </alternativeName>
    <alternativeName>
        <fullName evidence="10">Hexosephosphate aminotransferase</fullName>
    </alternativeName>
    <alternativeName>
        <fullName evidence="10">L-glutamine--D-fructose-6-phosphate amidotransferase</fullName>
    </alternativeName>
</protein>
<dbReference type="InterPro" id="IPR029055">
    <property type="entry name" value="Ntn_hydrolases_N"/>
</dbReference>
<comment type="caution">
    <text evidence="13">The sequence shown here is derived from an EMBL/GenBank/DDBJ whole genome shotgun (WGS) entry which is preliminary data.</text>
</comment>
<dbReference type="InterPro" id="IPR017932">
    <property type="entry name" value="GATase_2_dom"/>
</dbReference>
<organism evidence="13 14">
    <name type="scientific">Streptococcus suis</name>
    <dbReference type="NCBI Taxonomy" id="1307"/>
    <lineage>
        <taxon>Bacteria</taxon>
        <taxon>Bacillati</taxon>
        <taxon>Bacillota</taxon>
        <taxon>Bacilli</taxon>
        <taxon>Lactobacillales</taxon>
        <taxon>Streptococcaceae</taxon>
        <taxon>Streptococcus</taxon>
    </lineage>
</organism>
<comment type="subcellular location">
    <subcellularLocation>
        <location evidence="2 10">Cytoplasm</location>
    </subcellularLocation>
</comment>
<dbReference type="GO" id="GO:0006047">
    <property type="term" value="P:UDP-N-acetylglucosamine metabolic process"/>
    <property type="evidence" value="ECO:0007669"/>
    <property type="project" value="TreeGrafter"/>
</dbReference>
<feature type="active site" description="Nucleophile; for GATase activity" evidence="10">
    <location>
        <position position="2"/>
    </location>
</feature>
<evidence type="ECO:0000256" key="5">
    <source>
        <dbReference type="ARBA" id="ARBA00022490"/>
    </source>
</evidence>
<evidence type="ECO:0000256" key="7">
    <source>
        <dbReference type="ARBA" id="ARBA00022679"/>
    </source>
</evidence>
<evidence type="ECO:0000256" key="3">
    <source>
        <dbReference type="ARBA" id="ARBA00012916"/>
    </source>
</evidence>
<evidence type="ECO:0000256" key="2">
    <source>
        <dbReference type="ARBA" id="ARBA00004496"/>
    </source>
</evidence>
<proteinExistence type="inferred from homology"/>
<evidence type="ECO:0000256" key="6">
    <source>
        <dbReference type="ARBA" id="ARBA00022576"/>
    </source>
</evidence>
<evidence type="ECO:0000259" key="12">
    <source>
        <dbReference type="PROSITE" id="PS51464"/>
    </source>
</evidence>
<evidence type="ECO:0000313" key="14">
    <source>
        <dbReference type="Proteomes" id="UP000315224"/>
    </source>
</evidence>
<dbReference type="InterPro" id="IPR047084">
    <property type="entry name" value="GFAT_N"/>
</dbReference>
<dbReference type="RefSeq" id="WP_141600020.1">
    <property type="nucleotide sequence ID" value="NZ_VIEK01000003.1"/>
</dbReference>
<evidence type="ECO:0000259" key="11">
    <source>
        <dbReference type="PROSITE" id="PS51278"/>
    </source>
</evidence>
<dbReference type="SUPFAM" id="SSF53697">
    <property type="entry name" value="SIS domain"/>
    <property type="match status" value="1"/>
</dbReference>
<dbReference type="PROSITE" id="PS51464">
    <property type="entry name" value="SIS"/>
    <property type="match status" value="2"/>
</dbReference>
<accession>A0A540UY00</accession>
<evidence type="ECO:0000256" key="9">
    <source>
        <dbReference type="ARBA" id="ARBA00022962"/>
    </source>
</evidence>
<feature type="domain" description="SIS" evidence="12">
    <location>
        <begin position="455"/>
        <end position="593"/>
    </location>
</feature>
<dbReference type="GO" id="GO:0005829">
    <property type="term" value="C:cytosol"/>
    <property type="evidence" value="ECO:0007669"/>
    <property type="project" value="TreeGrafter"/>
</dbReference>
<dbReference type="Pfam" id="PF13522">
    <property type="entry name" value="GATase_6"/>
    <property type="match status" value="1"/>
</dbReference>
<dbReference type="HAMAP" id="MF_00164">
    <property type="entry name" value="GlmS"/>
    <property type="match status" value="1"/>
</dbReference>
<comment type="catalytic activity">
    <reaction evidence="1 10">
        <text>D-fructose 6-phosphate + L-glutamine = D-glucosamine 6-phosphate + L-glutamate</text>
        <dbReference type="Rhea" id="RHEA:13237"/>
        <dbReference type="ChEBI" id="CHEBI:29985"/>
        <dbReference type="ChEBI" id="CHEBI:58359"/>
        <dbReference type="ChEBI" id="CHEBI:58725"/>
        <dbReference type="ChEBI" id="CHEBI:61527"/>
        <dbReference type="EC" id="2.6.1.16"/>
    </reaction>
</comment>
<dbReference type="PANTHER" id="PTHR10937">
    <property type="entry name" value="GLUCOSAMINE--FRUCTOSE-6-PHOSPHATE AMINOTRANSFERASE, ISOMERIZING"/>
    <property type="match status" value="1"/>
</dbReference>
<dbReference type="FunFam" id="3.40.50.10490:FF:000001">
    <property type="entry name" value="Glutamine--fructose-6-phosphate aminotransferase [isomerizing]"/>
    <property type="match status" value="1"/>
</dbReference>
<feature type="domain" description="SIS" evidence="12">
    <location>
        <begin position="283"/>
        <end position="422"/>
    </location>
</feature>
<evidence type="ECO:0000256" key="1">
    <source>
        <dbReference type="ARBA" id="ARBA00001031"/>
    </source>
</evidence>
<sequence length="603" mass="65113">MCGIVGVVGNTNATDILIQGLEKLEYRGYDSAGIFVTGGEQAHLVKAVGRIAELSAKVGDKTEGTTGIGHTRWATHGKPTENNAHPHTSQTAGHILVHNGVIENYAEIKEEYLAGHDLKGQTDTEIAVHLIGQFAEEGLSTLEAFKKALKIIQGSYAFALIDATDADTIYVAKNKSPLLIGLGDGYNMVCSDAMAMIRETSEYMEIHDKELVIVKKDSVEVMDYDGNAIERGSYTAELDLSDIGKGTYPYYMLKEIDEQPTVMRKLISAYTNEAGQVTVDADIIKAVQEADRIYILAAGTSYHAGFASKDFLEKLTDTPVELGISSEWGYNMPLLSKKPLFVMISQSGETADSRQVLVKANEMGIPSLTVTNVPGSTLSREATYTMLLHAGPEIAVASTKAYTAQIATLAILAKSVGDANGNAYAKEFDLVHELSIVAQSIEASLSEKDVIAEKVEKLLSTTRNAFYIGRGSDYYVSMEASLKLKEISYIQCEGFAAGELKHGTISLIEDGVPVLALISNHPHLASHTRGNIQEVVARGANVLTIVDEAVAKEEDDITVTTVHPFLSAIAMVVPTQLIAYYATLQRGLDVDKPRNLAKSVTVE</sequence>
<keyword evidence="8" id="KW-0677">Repeat</keyword>
<comment type="subunit">
    <text evidence="10">Homodimer.</text>
</comment>
<keyword evidence="7 10" id="KW-0808">Transferase</keyword>
<dbReference type="InterPro" id="IPR035490">
    <property type="entry name" value="GlmS/FrlB_SIS"/>
</dbReference>
<dbReference type="InterPro" id="IPR035466">
    <property type="entry name" value="GlmS/AgaS_SIS"/>
</dbReference>
<feature type="domain" description="Glutamine amidotransferase type-2" evidence="11">
    <location>
        <begin position="2"/>
        <end position="217"/>
    </location>
</feature>
<dbReference type="GO" id="GO:0004360">
    <property type="term" value="F:glutamine-fructose-6-phosphate transaminase (isomerizing) activity"/>
    <property type="evidence" value="ECO:0007669"/>
    <property type="project" value="UniProtKB-UniRule"/>
</dbReference>
<dbReference type="CDD" id="cd05008">
    <property type="entry name" value="SIS_GlmS_GlmD_1"/>
    <property type="match status" value="1"/>
</dbReference>
<dbReference type="FunFam" id="3.40.50.10490:FF:000022">
    <property type="entry name" value="Glutamine--fructose-6-phosphate aminotransferase [isomerizing]"/>
    <property type="match status" value="1"/>
</dbReference>